<feature type="region of interest" description="Disordered" evidence="3">
    <location>
        <begin position="415"/>
        <end position="443"/>
    </location>
</feature>
<reference evidence="5" key="2">
    <citation type="submission" date="2025-09" db="UniProtKB">
        <authorList>
            <consortium name="Ensembl"/>
        </authorList>
    </citation>
    <scope>IDENTIFICATION</scope>
</reference>
<protein>
    <submittedName>
        <fullName evidence="5">Coiled-coil domain containing 121</fullName>
    </submittedName>
</protein>
<keyword evidence="6" id="KW-1185">Reference proteome</keyword>
<dbReference type="Ensembl" id="ENSMNET00000029437.1">
    <property type="protein sequence ID" value="ENSMNEP00000006040.1"/>
    <property type="gene ID" value="ENSMNEG00000026811.1"/>
</dbReference>
<dbReference type="OMA" id="KWRHWED"/>
<feature type="coiled-coil region" evidence="2">
    <location>
        <begin position="166"/>
        <end position="200"/>
    </location>
</feature>
<feature type="coiled-coil region" evidence="2">
    <location>
        <begin position="364"/>
        <end position="398"/>
    </location>
</feature>
<reference evidence="5" key="1">
    <citation type="submission" date="2025-08" db="UniProtKB">
        <authorList>
            <consortium name="Ensembl"/>
        </authorList>
    </citation>
    <scope>IDENTIFICATION</scope>
</reference>
<dbReference type="OrthoDB" id="9625750at2759"/>
<gene>
    <name evidence="5" type="primary">CCDC121</name>
</gene>
<evidence type="ECO:0000256" key="1">
    <source>
        <dbReference type="ARBA" id="ARBA00023054"/>
    </source>
</evidence>
<dbReference type="GeneID" id="105479741"/>
<accession>A0A2K6B3S8</accession>
<evidence type="ECO:0000256" key="3">
    <source>
        <dbReference type="SAM" id="MobiDB-lite"/>
    </source>
</evidence>
<feature type="region of interest" description="Disordered" evidence="3">
    <location>
        <begin position="1"/>
        <end position="35"/>
    </location>
</feature>
<proteinExistence type="predicted"/>
<dbReference type="Proteomes" id="UP000233120">
    <property type="component" value="Unassembled WGS sequence"/>
</dbReference>
<dbReference type="InterPro" id="IPR032777">
    <property type="entry name" value="DUF4515"/>
</dbReference>
<name>A0A2K6B3S8_MACNE</name>
<dbReference type="PANTHER" id="PTHR14845:SF3">
    <property type="entry name" value="COILED-COIL DOMAIN CONTAINING 121, RETROGENE 1"/>
    <property type="match status" value="1"/>
</dbReference>
<dbReference type="Bgee" id="ENSMNEG00000026811">
    <property type="expression patterns" value="Expressed in bone marrow and 12 other cell types or tissues"/>
</dbReference>
<organism evidence="5 6">
    <name type="scientific">Macaca nemestrina</name>
    <name type="common">Pig-tailed macaque</name>
    <dbReference type="NCBI Taxonomy" id="9545"/>
    <lineage>
        <taxon>Eukaryota</taxon>
        <taxon>Metazoa</taxon>
        <taxon>Chordata</taxon>
        <taxon>Craniata</taxon>
        <taxon>Vertebrata</taxon>
        <taxon>Euteleostomi</taxon>
        <taxon>Mammalia</taxon>
        <taxon>Eutheria</taxon>
        <taxon>Euarchontoglires</taxon>
        <taxon>Primates</taxon>
        <taxon>Haplorrhini</taxon>
        <taxon>Catarrhini</taxon>
        <taxon>Cercopithecidae</taxon>
        <taxon>Cercopithecinae</taxon>
        <taxon>Macaca</taxon>
    </lineage>
</organism>
<dbReference type="PANTHER" id="PTHR14845">
    <property type="entry name" value="COILED-COIL DOMAIN-CONTAINING 166"/>
    <property type="match status" value="1"/>
</dbReference>
<dbReference type="KEGG" id="mni:105479741"/>
<evidence type="ECO:0000313" key="6">
    <source>
        <dbReference type="Proteomes" id="UP000233120"/>
    </source>
</evidence>
<sequence>MEEMGSRGQDSHSKKTRRMPLISSPQRAGSGATGGPAARVYSVAEAVKQFRAGPARTGAGCSLQGCWAAPRPFEHRTDKLREFSALACCSRELQAQVPDASAHSLVITLGELRSCRDLQDECLDSRFAEGPRRLLPPYHRLINNFVKPEKLTKVETILKEKIVAEMTVLNKHIKQAQIQREQLLEEYRELYQEKLLVQAENRFFLEYLTNKTEEYTKQPEKVWNSYLQQSGEIERRRQESASRYAEQISVLKTALLQKENIQSSLKRKLQAMRDIAILKEKQEKEIQTLQEEKKKVQAETAAKTREVQAQLLQEKRLLEKQLSEPDRRLLGKRKRRELNKKAQALKLAAERSIFEYSCGLKRENQQFKKELLQLIEQAQKLTATQSHLENRKQQLQQEQWYLESLIRGRQRLQGSHNQCLNRQDVPKTTPSLPQGTKSRINPK</sequence>
<dbReference type="STRING" id="9545.ENSMNEP00000006040"/>
<feature type="coiled-coil region" evidence="2">
    <location>
        <begin position="272"/>
        <end position="321"/>
    </location>
</feature>
<dbReference type="Pfam" id="PF14988">
    <property type="entry name" value="DUF4515"/>
    <property type="match status" value="1"/>
</dbReference>
<dbReference type="GeneTree" id="ENSGT00940000163171"/>
<evidence type="ECO:0000313" key="5">
    <source>
        <dbReference type="Ensembl" id="ENSMNEP00000006040.1"/>
    </source>
</evidence>
<evidence type="ECO:0000259" key="4">
    <source>
        <dbReference type="Pfam" id="PF14988"/>
    </source>
</evidence>
<evidence type="ECO:0000256" key="2">
    <source>
        <dbReference type="SAM" id="Coils"/>
    </source>
</evidence>
<keyword evidence="1 2" id="KW-0175">Coiled coil</keyword>
<feature type="domain" description="DUF4515" evidence="4">
    <location>
        <begin position="200"/>
        <end position="405"/>
    </location>
</feature>
<dbReference type="AlphaFoldDB" id="A0A2K6B3S8"/>